<evidence type="ECO:0000313" key="2">
    <source>
        <dbReference type="Proteomes" id="UP000054248"/>
    </source>
</evidence>
<protein>
    <submittedName>
        <fullName evidence="1">Uncharacterized protein</fullName>
    </submittedName>
</protein>
<feature type="non-terminal residue" evidence="1">
    <location>
        <position position="72"/>
    </location>
</feature>
<dbReference type="AlphaFoldDB" id="A0A0C3L9D2"/>
<feature type="non-terminal residue" evidence="1">
    <location>
        <position position="1"/>
    </location>
</feature>
<evidence type="ECO:0000313" key="1">
    <source>
        <dbReference type="EMBL" id="KIO18117.1"/>
    </source>
</evidence>
<reference evidence="2" key="2">
    <citation type="submission" date="2015-01" db="EMBL/GenBank/DDBJ databases">
        <title>Evolutionary Origins and Diversification of the Mycorrhizal Mutualists.</title>
        <authorList>
            <consortium name="DOE Joint Genome Institute"/>
            <consortium name="Mycorrhizal Genomics Consortium"/>
            <person name="Kohler A."/>
            <person name="Kuo A."/>
            <person name="Nagy L.G."/>
            <person name="Floudas D."/>
            <person name="Copeland A."/>
            <person name="Barry K.W."/>
            <person name="Cichocki N."/>
            <person name="Veneault-Fourrey C."/>
            <person name="LaButti K."/>
            <person name="Lindquist E.A."/>
            <person name="Lipzen A."/>
            <person name="Lundell T."/>
            <person name="Morin E."/>
            <person name="Murat C."/>
            <person name="Riley R."/>
            <person name="Ohm R."/>
            <person name="Sun H."/>
            <person name="Tunlid A."/>
            <person name="Henrissat B."/>
            <person name="Grigoriev I.V."/>
            <person name="Hibbett D.S."/>
            <person name="Martin F."/>
        </authorList>
    </citation>
    <scope>NUCLEOTIDE SEQUENCE [LARGE SCALE GENOMIC DNA]</scope>
    <source>
        <strain evidence="2">MUT 4182</strain>
    </source>
</reference>
<dbReference type="Proteomes" id="UP000054248">
    <property type="component" value="Unassembled WGS sequence"/>
</dbReference>
<sequence>PSLYTPAGHRALIAIRCARSHRPTNMVADPEYLLEVNLLRPGTIVPSPATVACDIKDIYLAASAKVKDHFKV</sequence>
<keyword evidence="2" id="KW-1185">Reference proteome</keyword>
<proteinExistence type="predicted"/>
<organism evidence="1 2">
    <name type="scientific">Tulasnella calospora MUT 4182</name>
    <dbReference type="NCBI Taxonomy" id="1051891"/>
    <lineage>
        <taxon>Eukaryota</taxon>
        <taxon>Fungi</taxon>
        <taxon>Dikarya</taxon>
        <taxon>Basidiomycota</taxon>
        <taxon>Agaricomycotina</taxon>
        <taxon>Agaricomycetes</taxon>
        <taxon>Cantharellales</taxon>
        <taxon>Tulasnellaceae</taxon>
        <taxon>Tulasnella</taxon>
    </lineage>
</organism>
<dbReference type="OrthoDB" id="2794314at2759"/>
<gene>
    <name evidence="1" type="ORF">M407DRAFT_48613</name>
</gene>
<dbReference type="EMBL" id="KN823311">
    <property type="protein sequence ID" value="KIO18117.1"/>
    <property type="molecule type" value="Genomic_DNA"/>
</dbReference>
<accession>A0A0C3L9D2</accession>
<reference evidence="1 2" key="1">
    <citation type="submission" date="2014-04" db="EMBL/GenBank/DDBJ databases">
        <authorList>
            <consortium name="DOE Joint Genome Institute"/>
            <person name="Kuo A."/>
            <person name="Girlanda M."/>
            <person name="Perotto S."/>
            <person name="Kohler A."/>
            <person name="Nagy L.G."/>
            <person name="Floudas D."/>
            <person name="Copeland A."/>
            <person name="Barry K.W."/>
            <person name="Cichocki N."/>
            <person name="Veneault-Fourrey C."/>
            <person name="LaButti K."/>
            <person name="Lindquist E.A."/>
            <person name="Lipzen A."/>
            <person name="Lundell T."/>
            <person name="Morin E."/>
            <person name="Murat C."/>
            <person name="Sun H."/>
            <person name="Tunlid A."/>
            <person name="Henrissat B."/>
            <person name="Grigoriev I.V."/>
            <person name="Hibbett D.S."/>
            <person name="Martin F."/>
            <person name="Nordberg H.P."/>
            <person name="Cantor M.N."/>
            <person name="Hua S.X."/>
        </authorList>
    </citation>
    <scope>NUCLEOTIDE SEQUENCE [LARGE SCALE GENOMIC DNA]</scope>
    <source>
        <strain evidence="1 2">MUT 4182</strain>
    </source>
</reference>
<name>A0A0C3L9D2_9AGAM</name>
<dbReference type="STRING" id="1051891.A0A0C3L9D2"/>
<dbReference type="HOGENOM" id="CLU_156030_1_0_1"/>